<reference evidence="1 2" key="1">
    <citation type="submission" date="2009-10" db="EMBL/GenBank/DDBJ databases">
        <authorList>
            <person name="Qin X."/>
            <person name="Bachman B."/>
            <person name="Battles P."/>
            <person name="Bell A."/>
            <person name="Bess C."/>
            <person name="Bickham C."/>
            <person name="Chaboub L."/>
            <person name="Chen D."/>
            <person name="Coyle M."/>
            <person name="Deiros D.R."/>
            <person name="Dinh H."/>
            <person name="Forbes L."/>
            <person name="Fowler G."/>
            <person name="Francisco L."/>
            <person name="Fu Q."/>
            <person name="Gubbala S."/>
            <person name="Hale W."/>
            <person name="Han Y."/>
            <person name="Hemphill L."/>
            <person name="Highlander S.K."/>
            <person name="Hirani K."/>
            <person name="Hogues M."/>
            <person name="Jackson L."/>
            <person name="Jakkamsetti A."/>
            <person name="Javaid M."/>
            <person name="Jiang H."/>
            <person name="Korchina V."/>
            <person name="Kovar C."/>
            <person name="Lara F."/>
            <person name="Lee S."/>
            <person name="Mata R."/>
            <person name="Mathew T."/>
            <person name="Moen C."/>
            <person name="Morales K."/>
            <person name="Munidasa M."/>
            <person name="Nazareth L."/>
            <person name="Ngo R."/>
            <person name="Nguyen L."/>
            <person name="Okwuonu G."/>
            <person name="Ongeri F."/>
            <person name="Patil S."/>
            <person name="Petrosino J."/>
            <person name="Pham C."/>
            <person name="Pham P."/>
            <person name="Pu L.-L."/>
            <person name="Puazo M."/>
            <person name="Raj R."/>
            <person name="Reid J."/>
            <person name="Rouhana J."/>
            <person name="Saada N."/>
            <person name="Shang Y."/>
            <person name="Simmons D."/>
            <person name="Thornton R."/>
            <person name="Warren J."/>
            <person name="Weissenberger G."/>
            <person name="Zhang J."/>
            <person name="Zhang L."/>
            <person name="Zhou C."/>
            <person name="Zhu D."/>
            <person name="Muzny D."/>
            <person name="Worley K."/>
            <person name="Gibbs R."/>
        </authorList>
    </citation>
    <scope>NUCLEOTIDE SEQUENCE [LARGE SCALE GENOMIC DNA]</scope>
    <source>
        <strain evidence="1 2">DSM 17361</strain>
    </source>
</reference>
<dbReference type="AlphaFoldDB" id="D1PZA6"/>
<comment type="caution">
    <text evidence="1">The sequence shown here is derived from an EMBL/GenBank/DDBJ whole genome shotgun (WGS) entry which is preliminary data.</text>
</comment>
<evidence type="ECO:0000313" key="1">
    <source>
        <dbReference type="EMBL" id="EFA43340.1"/>
    </source>
</evidence>
<gene>
    <name evidence="1" type="ORF">HMPREF0645_2291</name>
</gene>
<keyword evidence="2" id="KW-1185">Reference proteome</keyword>
<dbReference type="EMBL" id="ACKS01000082">
    <property type="protein sequence ID" value="EFA43340.1"/>
    <property type="molecule type" value="Genomic_DNA"/>
</dbReference>
<name>D1PZA6_9BACT</name>
<dbReference type="HOGENOM" id="CLU_3203420_0_0_10"/>
<dbReference type="Proteomes" id="UP000003160">
    <property type="component" value="Unassembled WGS sequence"/>
</dbReference>
<evidence type="ECO:0000313" key="2">
    <source>
        <dbReference type="Proteomes" id="UP000003160"/>
    </source>
</evidence>
<sequence length="45" mass="5195">MSHFISISLSVGVLRPQYRCTTFAIHSYNVRSTPVLRTLYANKEH</sequence>
<organism evidence="1 2">
    <name type="scientific">Hallella bergensis DSM 17361</name>
    <dbReference type="NCBI Taxonomy" id="585502"/>
    <lineage>
        <taxon>Bacteria</taxon>
        <taxon>Pseudomonadati</taxon>
        <taxon>Bacteroidota</taxon>
        <taxon>Bacteroidia</taxon>
        <taxon>Bacteroidales</taxon>
        <taxon>Prevotellaceae</taxon>
        <taxon>Hallella</taxon>
    </lineage>
</organism>
<protein>
    <submittedName>
        <fullName evidence="1">Uncharacterized protein</fullName>
    </submittedName>
</protein>
<accession>D1PZA6</accession>
<proteinExistence type="predicted"/>